<comment type="caution">
    <text evidence="2">The sequence shown here is derived from an EMBL/GenBank/DDBJ whole genome shotgun (WGS) entry which is preliminary data.</text>
</comment>
<name>A0AAV1IGM5_9CHLO</name>
<protein>
    <recommendedName>
        <fullName evidence="4">Cysteine-rich transmembrane CYSTM domain-containing protein</fullName>
    </recommendedName>
</protein>
<feature type="compositionally biased region" description="Pro residues" evidence="1">
    <location>
        <begin position="64"/>
        <end position="75"/>
    </location>
</feature>
<evidence type="ECO:0000256" key="1">
    <source>
        <dbReference type="SAM" id="MobiDB-lite"/>
    </source>
</evidence>
<feature type="compositionally biased region" description="Basic and acidic residues" evidence="1">
    <location>
        <begin position="1"/>
        <end position="12"/>
    </location>
</feature>
<accession>A0AAV1IGM5</accession>
<proteinExistence type="predicted"/>
<evidence type="ECO:0000313" key="3">
    <source>
        <dbReference type="Proteomes" id="UP001314263"/>
    </source>
</evidence>
<feature type="region of interest" description="Disordered" evidence="1">
    <location>
        <begin position="1"/>
        <end position="26"/>
    </location>
</feature>
<sequence>MTYSRSSEDQGGKLHRPLSESRAMTGPTGAYYPEVYTPYHNVQKPDDIATRPPVKEIPVSPSQPAWPPPPPPPYPAHTSQPPQYAYAYPPNVRIREPTSEERSFCMGCLAALAAIACCFCIL</sequence>
<evidence type="ECO:0008006" key="4">
    <source>
        <dbReference type="Google" id="ProtNLM"/>
    </source>
</evidence>
<dbReference type="AlphaFoldDB" id="A0AAV1IGM5"/>
<feature type="region of interest" description="Disordered" evidence="1">
    <location>
        <begin position="42"/>
        <end position="82"/>
    </location>
</feature>
<evidence type="ECO:0000313" key="2">
    <source>
        <dbReference type="EMBL" id="CAK0786479.1"/>
    </source>
</evidence>
<dbReference type="EMBL" id="CAUYUE010000014">
    <property type="protein sequence ID" value="CAK0786479.1"/>
    <property type="molecule type" value="Genomic_DNA"/>
</dbReference>
<gene>
    <name evidence="2" type="ORF">CVIRNUC_009692</name>
</gene>
<keyword evidence="3" id="KW-1185">Reference proteome</keyword>
<reference evidence="2 3" key="1">
    <citation type="submission" date="2023-10" db="EMBL/GenBank/DDBJ databases">
        <authorList>
            <person name="Maclean D."/>
            <person name="Macfadyen A."/>
        </authorList>
    </citation>
    <scope>NUCLEOTIDE SEQUENCE [LARGE SCALE GENOMIC DNA]</scope>
</reference>
<organism evidence="2 3">
    <name type="scientific">Coccomyxa viridis</name>
    <dbReference type="NCBI Taxonomy" id="1274662"/>
    <lineage>
        <taxon>Eukaryota</taxon>
        <taxon>Viridiplantae</taxon>
        <taxon>Chlorophyta</taxon>
        <taxon>core chlorophytes</taxon>
        <taxon>Trebouxiophyceae</taxon>
        <taxon>Trebouxiophyceae incertae sedis</taxon>
        <taxon>Coccomyxaceae</taxon>
        <taxon>Coccomyxa</taxon>
    </lineage>
</organism>
<dbReference type="Proteomes" id="UP001314263">
    <property type="component" value="Unassembled WGS sequence"/>
</dbReference>